<keyword evidence="1" id="KW-0472">Membrane</keyword>
<dbReference type="Proteomes" id="UP000501891">
    <property type="component" value="Chromosome"/>
</dbReference>
<evidence type="ECO:0000259" key="2">
    <source>
        <dbReference type="Pfam" id="PF01757"/>
    </source>
</evidence>
<dbReference type="GO" id="GO:0016747">
    <property type="term" value="F:acyltransferase activity, transferring groups other than amino-acyl groups"/>
    <property type="evidence" value="ECO:0007669"/>
    <property type="project" value="InterPro"/>
</dbReference>
<name>A0A858R8G3_9PROT</name>
<gene>
    <name evidence="3" type="ORF">HHL28_12135</name>
</gene>
<dbReference type="InterPro" id="IPR050879">
    <property type="entry name" value="Acyltransferase_3"/>
</dbReference>
<evidence type="ECO:0000313" key="3">
    <source>
        <dbReference type="EMBL" id="QJE73740.1"/>
    </source>
</evidence>
<evidence type="ECO:0000313" key="4">
    <source>
        <dbReference type="Proteomes" id="UP000501891"/>
    </source>
</evidence>
<sequence length="367" mass="40293">MSLQTTQQRVTDLDGLRGWLALWVVNAHVVQFALLRESFPGNALFGLLGNGELAVAVFVILSGYVIGRQLRVAPEPYDVFILRRFMRLYPVFLLCFAAGLAVYSNLPMFDGVKENLPDHAWLHVLMLHGAVPDTWLPSSSTAFLKPGWSVSLEWQFYLMAPFIALGLSLKRWRWGVLLGGAGLALLTGALPLEWSKPSFVLLCLHLFLLGMLSDRWLSAVERGRLPGDAAVRWAIVVAAGGAIALRDLPIACWLVAMLMLLPDTARAWGPVTTLWQGAMRNGLAQYLGRISYSLYLCHYLVLELVAFLSAKYLGLVGPKALPVLYLAALACVPLSDLLFRTVEMPGIRLGKRLAAQRMAAPGPTALS</sequence>
<feature type="domain" description="Acyltransferase 3" evidence="2">
    <location>
        <begin position="12"/>
        <end position="334"/>
    </location>
</feature>
<feature type="transmembrane region" description="Helical" evidence="1">
    <location>
        <begin position="174"/>
        <end position="192"/>
    </location>
</feature>
<proteinExistence type="predicted"/>
<dbReference type="Pfam" id="PF01757">
    <property type="entry name" value="Acyl_transf_3"/>
    <property type="match status" value="1"/>
</dbReference>
<dbReference type="EMBL" id="CP051775">
    <property type="protein sequence ID" value="QJE73740.1"/>
    <property type="molecule type" value="Genomic_DNA"/>
</dbReference>
<keyword evidence="3" id="KW-0808">Transferase</keyword>
<feature type="transmembrane region" description="Helical" evidence="1">
    <location>
        <begin position="16"/>
        <end position="35"/>
    </location>
</feature>
<organism evidence="3 4">
    <name type="scientific">Aerophototrophica crusticola</name>
    <dbReference type="NCBI Taxonomy" id="1709002"/>
    <lineage>
        <taxon>Bacteria</taxon>
        <taxon>Pseudomonadati</taxon>
        <taxon>Pseudomonadota</taxon>
        <taxon>Alphaproteobacteria</taxon>
        <taxon>Rhodospirillales</taxon>
        <taxon>Rhodospirillaceae</taxon>
        <taxon>Aerophototrophica</taxon>
    </lineage>
</organism>
<accession>A0A858R8G3</accession>
<dbReference type="KEGG" id="acru:HHL28_12135"/>
<dbReference type="PANTHER" id="PTHR23028">
    <property type="entry name" value="ACETYLTRANSFERASE"/>
    <property type="match status" value="1"/>
</dbReference>
<keyword evidence="4" id="KW-1185">Reference proteome</keyword>
<evidence type="ECO:0000256" key="1">
    <source>
        <dbReference type="SAM" id="Phobius"/>
    </source>
</evidence>
<dbReference type="AlphaFoldDB" id="A0A858R8G3"/>
<keyword evidence="1" id="KW-0812">Transmembrane</keyword>
<feature type="transmembrane region" description="Helical" evidence="1">
    <location>
        <begin position="229"/>
        <end position="245"/>
    </location>
</feature>
<feature type="transmembrane region" description="Helical" evidence="1">
    <location>
        <begin position="322"/>
        <end position="342"/>
    </location>
</feature>
<protein>
    <submittedName>
        <fullName evidence="3">Acyltransferase</fullName>
    </submittedName>
</protein>
<keyword evidence="1" id="KW-1133">Transmembrane helix</keyword>
<keyword evidence="3" id="KW-0012">Acyltransferase</keyword>
<feature type="transmembrane region" description="Helical" evidence="1">
    <location>
        <begin position="148"/>
        <end position="167"/>
    </location>
</feature>
<dbReference type="InterPro" id="IPR002656">
    <property type="entry name" value="Acyl_transf_3_dom"/>
</dbReference>
<reference evidence="3" key="1">
    <citation type="submission" date="2020-04" db="EMBL/GenBank/DDBJ databases">
        <title>A desert anoxygenic phototrophic bacterium fixes CO2 using RubisCO under aerobic conditions.</title>
        <authorList>
            <person name="Tang K."/>
        </authorList>
    </citation>
    <scope>NUCLEOTIDE SEQUENCE [LARGE SCALE GENOMIC DNA]</scope>
    <source>
        <strain evidence="3">MIMtkB3</strain>
    </source>
</reference>
<feature type="transmembrane region" description="Helical" evidence="1">
    <location>
        <begin position="47"/>
        <end position="67"/>
    </location>
</feature>
<feature type="transmembrane region" description="Helical" evidence="1">
    <location>
        <begin position="290"/>
        <end position="310"/>
    </location>
</feature>
<feature type="transmembrane region" description="Helical" evidence="1">
    <location>
        <begin position="88"/>
        <end position="106"/>
    </location>
</feature>